<dbReference type="SUPFAM" id="SSF117892">
    <property type="entry name" value="Band 7/SPFH domain"/>
    <property type="match status" value="1"/>
</dbReference>
<dbReference type="GO" id="GO:0006508">
    <property type="term" value="P:proteolysis"/>
    <property type="evidence" value="ECO:0007669"/>
    <property type="project" value="UniProtKB-KW"/>
</dbReference>
<keyword evidence="4" id="KW-0645">Protease</keyword>
<sequence>MTTAGLVILIIFIIIVIILAVLLISRIKIIPQSHFYIIERLGKYHRTIQNGLHFIWPFIEKIGLKDNWKEKVFDFPAQDIITKDNANIKVDSVIFLQITDPKLFAYGAERPIKAIENLSATTLRNLLGDLELDQTLTSRDTINLKLTQILDTASDSWGIKVHRVEIKNIIPPREIQNAMEKQMRAEREKRANVLEAEGSKTAKILEAEAFKQSSILEAEGKKQAAILAAEAERESQILKASGTKEAIELLNSARVSKEVLVLRSIDQLGTLANGTATKIIIPPNLSNVASTMATVSELFKEEKTSENK</sequence>
<evidence type="ECO:0000313" key="5">
    <source>
        <dbReference type="Proteomes" id="UP000009399"/>
    </source>
</evidence>
<dbReference type="Pfam" id="PF01145">
    <property type="entry name" value="Band_7"/>
    <property type="match status" value="1"/>
</dbReference>
<dbReference type="CDD" id="cd08829">
    <property type="entry name" value="SPFH_paraslipin"/>
    <property type="match status" value="1"/>
</dbReference>
<dbReference type="SMART" id="SM00244">
    <property type="entry name" value="PHB"/>
    <property type="match status" value="1"/>
</dbReference>
<dbReference type="EMBL" id="CP003914">
    <property type="protein sequence ID" value="AFX74630.1"/>
    <property type="molecule type" value="Genomic_DNA"/>
</dbReference>
<dbReference type="GO" id="GO:0098552">
    <property type="term" value="C:side of membrane"/>
    <property type="evidence" value="ECO:0007669"/>
    <property type="project" value="UniProtKB-ARBA"/>
</dbReference>
<dbReference type="Gene3D" id="3.30.479.30">
    <property type="entry name" value="Band 7 domain"/>
    <property type="match status" value="1"/>
</dbReference>
<evidence type="ECO:0000256" key="2">
    <source>
        <dbReference type="SAM" id="Phobius"/>
    </source>
</evidence>
<dbReference type="GeneID" id="93248809"/>
<keyword evidence="4" id="KW-0378">Hydrolase</keyword>
<dbReference type="PRINTS" id="PR00721">
    <property type="entry name" value="STOMATIN"/>
</dbReference>
<dbReference type="InterPro" id="IPR001107">
    <property type="entry name" value="Band_7"/>
</dbReference>
<dbReference type="KEGG" id="mhs:MOS_728"/>
<dbReference type="InterPro" id="IPR050710">
    <property type="entry name" value="Band7/mec-2_domain"/>
</dbReference>
<name>A0AAI8ANI7_MESHY</name>
<dbReference type="GO" id="GO:0008233">
    <property type="term" value="F:peptidase activity"/>
    <property type="evidence" value="ECO:0007669"/>
    <property type="project" value="UniProtKB-KW"/>
</dbReference>
<accession>A0AAI8ANI7</accession>
<dbReference type="InterPro" id="IPR036013">
    <property type="entry name" value="Band_7/SPFH_dom_sf"/>
</dbReference>
<proteinExistence type="inferred from homology"/>
<organism evidence="4 5">
    <name type="scientific">Mesomycoplasma hyorhinis SK76</name>
    <dbReference type="NCBI Taxonomy" id="1118964"/>
    <lineage>
        <taxon>Bacteria</taxon>
        <taxon>Bacillati</taxon>
        <taxon>Mycoplasmatota</taxon>
        <taxon>Mycoplasmoidales</taxon>
        <taxon>Metamycoplasmataceae</taxon>
        <taxon>Mesomycoplasma</taxon>
    </lineage>
</organism>
<protein>
    <submittedName>
        <fullName evidence="4">Stomatin/prohibitin-family membrane protease subunit YbbK</fullName>
    </submittedName>
</protein>
<dbReference type="GO" id="GO:0005886">
    <property type="term" value="C:plasma membrane"/>
    <property type="evidence" value="ECO:0007669"/>
    <property type="project" value="UniProtKB-ARBA"/>
</dbReference>
<dbReference type="RefSeq" id="WP_014335745.1">
    <property type="nucleotide sequence ID" value="NC_019552.1"/>
</dbReference>
<keyword evidence="2" id="KW-0472">Membrane</keyword>
<dbReference type="PANTHER" id="PTHR43327">
    <property type="entry name" value="STOMATIN-LIKE PROTEIN 2, MITOCHONDRIAL"/>
    <property type="match status" value="1"/>
</dbReference>
<dbReference type="InterPro" id="IPR001972">
    <property type="entry name" value="Stomatin_HflK_fam"/>
</dbReference>
<dbReference type="AlphaFoldDB" id="A0AAI8ANI7"/>
<feature type="domain" description="Band 7" evidence="3">
    <location>
        <begin position="25"/>
        <end position="183"/>
    </location>
</feature>
<evidence type="ECO:0000313" key="4">
    <source>
        <dbReference type="EMBL" id="AFX74630.1"/>
    </source>
</evidence>
<comment type="similarity">
    <text evidence="1">Belongs to the band 7/mec-2 family.</text>
</comment>
<dbReference type="FunFam" id="3.30.479.30:FF:000004">
    <property type="entry name" value="Putative membrane protease family, stomatin"/>
    <property type="match status" value="1"/>
</dbReference>
<reference evidence="4 5" key="1">
    <citation type="journal article" date="2013" name="Genome Announc.">
        <title>Complete Genome Sequence of Mycoplasma hyorhinis Strain SK76.</title>
        <authorList>
            <person name="Goodison S."/>
            <person name="Urquidi V."/>
            <person name="Kumar D."/>
            <person name="Reyes L."/>
            <person name="Rosser C.J."/>
        </authorList>
    </citation>
    <scope>NUCLEOTIDE SEQUENCE [LARGE SCALE GENOMIC DNA]</scope>
    <source>
        <strain evidence="4 5">SK76</strain>
    </source>
</reference>
<feature type="transmembrane region" description="Helical" evidence="2">
    <location>
        <begin position="6"/>
        <end position="24"/>
    </location>
</feature>
<evidence type="ECO:0000256" key="1">
    <source>
        <dbReference type="ARBA" id="ARBA00008164"/>
    </source>
</evidence>
<dbReference type="PANTHER" id="PTHR43327:SF10">
    <property type="entry name" value="STOMATIN-LIKE PROTEIN 2, MITOCHONDRIAL"/>
    <property type="match status" value="1"/>
</dbReference>
<dbReference type="Proteomes" id="UP000009399">
    <property type="component" value="Chromosome"/>
</dbReference>
<gene>
    <name evidence="4" type="ORF">MOS_728</name>
</gene>
<keyword evidence="2" id="KW-1133">Transmembrane helix</keyword>
<keyword evidence="2" id="KW-0812">Transmembrane</keyword>
<evidence type="ECO:0000259" key="3">
    <source>
        <dbReference type="SMART" id="SM00244"/>
    </source>
</evidence>